<evidence type="ECO:0000313" key="3">
    <source>
        <dbReference type="Proteomes" id="UP000613740"/>
    </source>
</evidence>
<gene>
    <name evidence="2" type="ORF">HYH02_015420</name>
</gene>
<name>A0A835S868_9CHLO</name>
<feature type="region of interest" description="Disordered" evidence="1">
    <location>
        <begin position="200"/>
        <end position="227"/>
    </location>
</feature>
<protein>
    <submittedName>
        <fullName evidence="2">Uncharacterized protein</fullName>
    </submittedName>
</protein>
<proteinExistence type="predicted"/>
<dbReference type="AlphaFoldDB" id="A0A835S868"/>
<accession>A0A835S868</accession>
<evidence type="ECO:0000313" key="2">
    <source>
        <dbReference type="EMBL" id="KAG2422542.1"/>
    </source>
</evidence>
<dbReference type="OrthoDB" id="10585475at2759"/>
<dbReference type="Proteomes" id="UP000613740">
    <property type="component" value="Unassembled WGS sequence"/>
</dbReference>
<sequence>MVDISKRTCDRGQVSLTLKEREVLRVIEERDGPIHTLLLVPTWETCTVGVLEEHRRKQQRPECSLKMGGWNEKGGRAQVIRRLAPLKGSFERVKLEVGAAPGLAILYLPQSVWWGGNLVGAADGGTAALVQSEGNEDAETMSILGAMNPDAMGARSATVALSDVPPADGGEAGLAEAVDDATAYGSGSGHEAVVGLADMDMDTEFDEPPPKGMEPLPAPGVALGLKE</sequence>
<evidence type="ECO:0000256" key="1">
    <source>
        <dbReference type="SAM" id="MobiDB-lite"/>
    </source>
</evidence>
<reference evidence="2" key="1">
    <citation type="journal article" date="2020" name="bioRxiv">
        <title>Comparative genomics of Chlamydomonas.</title>
        <authorList>
            <person name="Craig R.J."/>
            <person name="Hasan A.R."/>
            <person name="Ness R.W."/>
            <person name="Keightley P.D."/>
        </authorList>
    </citation>
    <scope>NUCLEOTIDE SEQUENCE</scope>
    <source>
        <strain evidence="2">CCAP 11/173</strain>
    </source>
</reference>
<organism evidence="2 3">
    <name type="scientific">Chlamydomonas schloesseri</name>
    <dbReference type="NCBI Taxonomy" id="2026947"/>
    <lineage>
        <taxon>Eukaryota</taxon>
        <taxon>Viridiplantae</taxon>
        <taxon>Chlorophyta</taxon>
        <taxon>core chlorophytes</taxon>
        <taxon>Chlorophyceae</taxon>
        <taxon>CS clade</taxon>
        <taxon>Chlamydomonadales</taxon>
        <taxon>Chlamydomonadaceae</taxon>
        <taxon>Chlamydomonas</taxon>
    </lineage>
</organism>
<comment type="caution">
    <text evidence="2">The sequence shown here is derived from an EMBL/GenBank/DDBJ whole genome shotgun (WGS) entry which is preliminary data.</text>
</comment>
<keyword evidence="3" id="KW-1185">Reference proteome</keyword>
<dbReference type="EMBL" id="JAEHOD010000213">
    <property type="protein sequence ID" value="KAG2422542.1"/>
    <property type="molecule type" value="Genomic_DNA"/>
</dbReference>